<organism evidence="2 3">
    <name type="scientific">Nannochloropsis salina CCMP1776</name>
    <dbReference type="NCBI Taxonomy" id="1027361"/>
    <lineage>
        <taxon>Eukaryota</taxon>
        <taxon>Sar</taxon>
        <taxon>Stramenopiles</taxon>
        <taxon>Ochrophyta</taxon>
        <taxon>Eustigmatophyceae</taxon>
        <taxon>Eustigmatales</taxon>
        <taxon>Monodopsidaceae</taxon>
        <taxon>Microchloropsis</taxon>
        <taxon>Microchloropsis salina</taxon>
    </lineage>
</organism>
<evidence type="ECO:0000313" key="3">
    <source>
        <dbReference type="Proteomes" id="UP000355283"/>
    </source>
</evidence>
<accession>A0A4D9DDY8</accession>
<gene>
    <name evidence="2" type="ORF">NSK_001152</name>
</gene>
<evidence type="ECO:0000313" key="2">
    <source>
        <dbReference type="EMBL" id="TFJ87805.1"/>
    </source>
</evidence>
<protein>
    <submittedName>
        <fullName evidence="2">Uncharacterized protein</fullName>
    </submittedName>
</protein>
<proteinExistence type="predicted"/>
<feature type="transmembrane region" description="Helical" evidence="1">
    <location>
        <begin position="6"/>
        <end position="28"/>
    </location>
</feature>
<keyword evidence="1" id="KW-1133">Transmembrane helix</keyword>
<evidence type="ECO:0000256" key="1">
    <source>
        <dbReference type="SAM" id="Phobius"/>
    </source>
</evidence>
<keyword evidence="3" id="KW-1185">Reference proteome</keyword>
<keyword evidence="1" id="KW-0472">Membrane</keyword>
<dbReference type="OrthoDB" id="10276341at2759"/>
<comment type="caution">
    <text evidence="2">The sequence shown here is derived from an EMBL/GenBank/DDBJ whole genome shotgun (WGS) entry which is preliminary data.</text>
</comment>
<keyword evidence="1" id="KW-0812">Transmembrane</keyword>
<dbReference type="AlphaFoldDB" id="A0A4D9DDY8"/>
<reference evidence="2 3" key="1">
    <citation type="submission" date="2019-01" db="EMBL/GenBank/DDBJ databases">
        <title>Nuclear Genome Assembly of the Microalgal Biofuel strain Nannochloropsis salina CCMP1776.</title>
        <authorList>
            <person name="Hovde B."/>
        </authorList>
    </citation>
    <scope>NUCLEOTIDE SEQUENCE [LARGE SCALE GENOMIC DNA]</scope>
    <source>
        <strain evidence="2 3">CCMP1776</strain>
    </source>
</reference>
<sequence>MVLAPSLLYLSRAPFTLSTLVALTYLFFPRFGMWQIDSLRYSSMTISPWDLAISLEMDVGVSMFNPNHINSRLHNATLDIYRVKPTHISGAHQAPTYGTSFGVARTHFHEVPRRDTFYLDSHVSIVRLPFAVLCSFMRELLLNKGVVKVRGVGQAWISAAAQDVTVLVDCFQHVQPFPHPGRIVHTACNFKLANGGGMNGSLLDLLQLQLGTEWGEIRGRKKQQGHRARRSVRAKEEIGDATMIRGVIAEVQACEGL</sequence>
<dbReference type="EMBL" id="SDOX01000005">
    <property type="protein sequence ID" value="TFJ87805.1"/>
    <property type="molecule type" value="Genomic_DNA"/>
</dbReference>
<name>A0A4D9DDY8_9STRA</name>
<dbReference type="Proteomes" id="UP000355283">
    <property type="component" value="Unassembled WGS sequence"/>
</dbReference>